<keyword evidence="2" id="KW-0472">Membrane</keyword>
<feature type="region of interest" description="Disordered" evidence="1">
    <location>
        <begin position="72"/>
        <end position="116"/>
    </location>
</feature>
<comment type="caution">
    <text evidence="3">The sequence shown here is derived from an EMBL/GenBank/DDBJ whole genome shotgun (WGS) entry which is preliminary data.</text>
</comment>
<accession>A0ABQ8ABN7</accession>
<feature type="non-terminal residue" evidence="3">
    <location>
        <position position="1"/>
    </location>
</feature>
<feature type="compositionally biased region" description="Basic and acidic residues" evidence="1">
    <location>
        <begin position="162"/>
        <end position="178"/>
    </location>
</feature>
<keyword evidence="4" id="KW-1185">Reference proteome</keyword>
<evidence type="ECO:0000313" key="4">
    <source>
        <dbReference type="Proteomes" id="UP000824890"/>
    </source>
</evidence>
<name>A0ABQ8ABN7_BRANA</name>
<evidence type="ECO:0000256" key="1">
    <source>
        <dbReference type="SAM" id="MobiDB-lite"/>
    </source>
</evidence>
<keyword evidence="2" id="KW-0812">Transmembrane</keyword>
<feature type="transmembrane region" description="Helical" evidence="2">
    <location>
        <begin position="316"/>
        <end position="338"/>
    </location>
</feature>
<gene>
    <name evidence="3" type="ORF">HID58_052102</name>
</gene>
<dbReference type="EMBL" id="JAGKQM010000013">
    <property type="protein sequence ID" value="KAH0889673.1"/>
    <property type="molecule type" value="Genomic_DNA"/>
</dbReference>
<evidence type="ECO:0000313" key="3">
    <source>
        <dbReference type="EMBL" id="KAH0889673.1"/>
    </source>
</evidence>
<evidence type="ECO:0000256" key="2">
    <source>
        <dbReference type="SAM" id="Phobius"/>
    </source>
</evidence>
<feature type="region of interest" description="Disordered" evidence="1">
    <location>
        <begin position="216"/>
        <end position="235"/>
    </location>
</feature>
<reference evidence="3 4" key="1">
    <citation type="submission" date="2021-05" db="EMBL/GenBank/DDBJ databases">
        <title>Genome Assembly of Synthetic Allotetraploid Brassica napus Reveals Homoeologous Exchanges between Subgenomes.</title>
        <authorList>
            <person name="Davis J.T."/>
        </authorList>
    </citation>
    <scope>NUCLEOTIDE SEQUENCE [LARGE SCALE GENOMIC DNA]</scope>
    <source>
        <strain evidence="4">cv. Da-Ae</strain>
        <tissue evidence="3">Seedling</tissue>
    </source>
</reference>
<protein>
    <submittedName>
        <fullName evidence="3">Uncharacterized protein</fullName>
    </submittedName>
</protein>
<keyword evidence="2" id="KW-1133">Transmembrane helix</keyword>
<feature type="compositionally biased region" description="Low complexity" evidence="1">
    <location>
        <begin position="179"/>
        <end position="190"/>
    </location>
</feature>
<sequence>GSRKRFKFEEFVRQEKEHHEDKVRVRHFTTEPNGQYTPKWDDEVDDGDVINLVLDIRNDCINRGFWDVTEESPATTRLKRPKSVPETDGQSSKKKKGDDTKTVGIEENTNSPSKEEIPVSQLYTLMKTLTGKLDNIDTSIEAKVGSLLAPITEKLATMEKELQKMKQKEAADERKEDANSNANNNENAEVNSKEMREKVTDIGDHLDALAAMAKKLNKPTSPTPSSPPQKRQTKLASSQLFPFVGNSTVKRIITGVTPSVSAYDPFADVDADKMRNLLHFLLDDEKNSDRTSTHSTEFYKVIITPRNKWRTYNYGWLNNMVILLFFLNVLVLNSLSVIHLS</sequence>
<feature type="region of interest" description="Disordered" evidence="1">
    <location>
        <begin position="162"/>
        <end position="196"/>
    </location>
</feature>
<dbReference type="Proteomes" id="UP000824890">
    <property type="component" value="Unassembled WGS sequence"/>
</dbReference>
<organism evidence="3 4">
    <name type="scientific">Brassica napus</name>
    <name type="common">Rape</name>
    <dbReference type="NCBI Taxonomy" id="3708"/>
    <lineage>
        <taxon>Eukaryota</taxon>
        <taxon>Viridiplantae</taxon>
        <taxon>Streptophyta</taxon>
        <taxon>Embryophyta</taxon>
        <taxon>Tracheophyta</taxon>
        <taxon>Spermatophyta</taxon>
        <taxon>Magnoliopsida</taxon>
        <taxon>eudicotyledons</taxon>
        <taxon>Gunneridae</taxon>
        <taxon>Pentapetalae</taxon>
        <taxon>rosids</taxon>
        <taxon>malvids</taxon>
        <taxon>Brassicales</taxon>
        <taxon>Brassicaceae</taxon>
        <taxon>Brassiceae</taxon>
        <taxon>Brassica</taxon>
    </lineage>
</organism>
<proteinExistence type="predicted"/>